<comment type="similarity">
    <text evidence="1">Belongs to the ABC transporter superfamily. ABCF family. Translational throttle EttA subfamily.</text>
</comment>
<feature type="coiled-coil region" evidence="12">
    <location>
        <begin position="572"/>
        <end position="623"/>
    </location>
</feature>
<evidence type="ECO:0000256" key="2">
    <source>
        <dbReference type="ARBA" id="ARBA00022490"/>
    </source>
</evidence>
<dbReference type="PROSITE" id="PS50893">
    <property type="entry name" value="ABC_TRANSPORTER_2"/>
    <property type="match status" value="2"/>
</dbReference>
<dbReference type="CDD" id="cd03221">
    <property type="entry name" value="ABCF_EF-3"/>
    <property type="match status" value="2"/>
</dbReference>
<keyword evidence="4" id="KW-0699">rRNA-binding</keyword>
<keyword evidence="6" id="KW-0547">Nucleotide-binding</keyword>
<dbReference type="InterPro" id="IPR003439">
    <property type="entry name" value="ABC_transporter-like_ATP-bd"/>
</dbReference>
<evidence type="ECO:0000313" key="15">
    <source>
        <dbReference type="Proteomes" id="UP000198718"/>
    </source>
</evidence>
<dbReference type="PANTHER" id="PTHR42855:SF1">
    <property type="entry name" value="ABC TRANSPORTER DOMAIN-CONTAINING PROTEIN"/>
    <property type="match status" value="1"/>
</dbReference>
<keyword evidence="10" id="KW-0694">RNA-binding</keyword>
<dbReference type="GO" id="GO:0005524">
    <property type="term" value="F:ATP binding"/>
    <property type="evidence" value="ECO:0007669"/>
    <property type="project" value="UniProtKB-KW"/>
</dbReference>
<keyword evidence="8 14" id="KW-0067">ATP-binding</keyword>
<dbReference type="InterPro" id="IPR027417">
    <property type="entry name" value="P-loop_NTPase"/>
</dbReference>
<organism evidence="14 15">
    <name type="scientific">Natronincola ferrireducens</name>
    <dbReference type="NCBI Taxonomy" id="393762"/>
    <lineage>
        <taxon>Bacteria</taxon>
        <taxon>Bacillati</taxon>
        <taxon>Bacillota</taxon>
        <taxon>Clostridia</taxon>
        <taxon>Peptostreptococcales</taxon>
        <taxon>Natronincolaceae</taxon>
        <taxon>Natronincola</taxon>
    </lineage>
</organism>
<dbReference type="FunFam" id="3.40.50.300:FF:000183">
    <property type="entry name" value="ABC transporter ATP-binding protein yjjK"/>
    <property type="match status" value="1"/>
</dbReference>
<keyword evidence="2" id="KW-0963">Cytoplasm</keyword>
<dbReference type="Gene3D" id="3.40.50.300">
    <property type="entry name" value="P-loop containing nucleotide triphosphate hydrolases"/>
    <property type="match status" value="2"/>
</dbReference>
<dbReference type="EMBL" id="FNFP01000003">
    <property type="protein sequence ID" value="SDK73881.1"/>
    <property type="molecule type" value="Genomic_DNA"/>
</dbReference>
<dbReference type="AlphaFoldDB" id="A0A1G9ECV1"/>
<keyword evidence="12" id="KW-0175">Coiled coil</keyword>
<evidence type="ECO:0000256" key="6">
    <source>
        <dbReference type="ARBA" id="ARBA00022741"/>
    </source>
</evidence>
<evidence type="ECO:0000256" key="12">
    <source>
        <dbReference type="SAM" id="Coils"/>
    </source>
</evidence>
<evidence type="ECO:0000256" key="9">
    <source>
        <dbReference type="ARBA" id="ARBA00022845"/>
    </source>
</evidence>
<dbReference type="SUPFAM" id="SSF52540">
    <property type="entry name" value="P-loop containing nucleoside triphosphate hydrolases"/>
    <property type="match status" value="2"/>
</dbReference>
<accession>A0A1G9ECV1</accession>
<keyword evidence="5" id="KW-0677">Repeat</keyword>
<dbReference type="OrthoDB" id="9801441at2"/>
<evidence type="ECO:0000259" key="13">
    <source>
        <dbReference type="PROSITE" id="PS50893"/>
    </source>
</evidence>
<dbReference type="InterPro" id="IPR017871">
    <property type="entry name" value="ABC_transporter-like_CS"/>
</dbReference>
<dbReference type="RefSeq" id="WP_090553468.1">
    <property type="nucleotide sequence ID" value="NZ_FNFP01000003.1"/>
</dbReference>
<dbReference type="GO" id="GO:0006412">
    <property type="term" value="P:translation"/>
    <property type="evidence" value="ECO:0007669"/>
    <property type="project" value="UniProtKB-KW"/>
</dbReference>
<dbReference type="PROSITE" id="PS00211">
    <property type="entry name" value="ABC_TRANSPORTER_1"/>
    <property type="match status" value="1"/>
</dbReference>
<evidence type="ECO:0000256" key="3">
    <source>
        <dbReference type="ARBA" id="ARBA00022555"/>
    </source>
</evidence>
<keyword evidence="3" id="KW-0820">tRNA-binding</keyword>
<dbReference type="GO" id="GO:0006417">
    <property type="term" value="P:regulation of translation"/>
    <property type="evidence" value="ECO:0007669"/>
    <property type="project" value="UniProtKB-KW"/>
</dbReference>
<gene>
    <name evidence="14" type="ORF">SAMN05660472_01914</name>
</gene>
<dbReference type="STRING" id="393762.SAMN05660472_01914"/>
<sequence>MNLLSAENLSKSYSEKQLLDNISLGINEGDKIGVIGINGTGKSTLLKIIAGVEEPDGGRVIKGNTIRVEYLSQNPYFDSEASVLEQIFKGSSPAMTLIREYQLALQSPNTSSEKIMKLTEKMDVMDAWNLESEAKTILTRLGITDFHGKIGTLSGGQRKRIALATALINPSDLLILDEPTNHLDNDTIDWLEQYLNKRKGALLMITHDRYFLDRVVNEIIELDRGNLYLYKGNYSSFLEGKLEREEIETSSEKKRQSLLKKELAWIKRGAKARTTKQKARIDRFEKLSQETGPDLEEKVEISVGSTRLGKKVIELEDINKSFDDNKVIEDFNYIVLRDDRIGIVGANGRGKSTLLNIMAGQLKLDRGKIEIGETVKIGVYSQETQHMEDDLRAIEYIKEGGEYLTTAEGYKITAAQMMERFLFTSTLQWTPIGKLSGGEKRRLYLLRVLMESPNVLFLDEPTNDLDIQTLTILEDYLEDFKGAVIVVSHDRYFLDRVAEKIFAFEGNGKIVEYTGNYSDFKERSIHVHEGQEISDKLARKASEKANDTPDKRDIGKRKERKLKFSFNEQKEYEEIDAVIATLEEKIETVENQISEASSDYDLLQQLLAEKEILEKQLDEKMERWIYLNDLAEKIAKQKE</sequence>
<dbReference type="GO" id="GO:0000049">
    <property type="term" value="F:tRNA binding"/>
    <property type="evidence" value="ECO:0007669"/>
    <property type="project" value="UniProtKB-KW"/>
</dbReference>
<feature type="domain" description="ABC transporter" evidence="13">
    <location>
        <begin position="313"/>
        <end position="533"/>
    </location>
</feature>
<dbReference type="PANTHER" id="PTHR42855">
    <property type="entry name" value="ABC TRANSPORTER ATP-BINDING SUBUNIT"/>
    <property type="match status" value="1"/>
</dbReference>
<dbReference type="InterPro" id="IPR037118">
    <property type="entry name" value="Val-tRNA_synth_C_sf"/>
</dbReference>
<dbReference type="Proteomes" id="UP000198718">
    <property type="component" value="Unassembled WGS sequence"/>
</dbReference>
<dbReference type="GO" id="GO:0003677">
    <property type="term" value="F:DNA binding"/>
    <property type="evidence" value="ECO:0007669"/>
    <property type="project" value="InterPro"/>
</dbReference>
<dbReference type="InterPro" id="IPR032524">
    <property type="entry name" value="ABC_tran_C"/>
</dbReference>
<keyword evidence="7" id="KW-0378">Hydrolase</keyword>
<dbReference type="SMART" id="SM00382">
    <property type="entry name" value="AAA"/>
    <property type="match status" value="2"/>
</dbReference>
<keyword evidence="9" id="KW-0810">Translation regulation</keyword>
<evidence type="ECO:0000256" key="4">
    <source>
        <dbReference type="ARBA" id="ARBA00022730"/>
    </source>
</evidence>
<evidence type="ECO:0000256" key="8">
    <source>
        <dbReference type="ARBA" id="ARBA00022840"/>
    </source>
</evidence>
<dbReference type="Pfam" id="PF12848">
    <property type="entry name" value="ABC_tran_Xtn"/>
    <property type="match status" value="1"/>
</dbReference>
<name>A0A1G9ECV1_9FIRM</name>
<dbReference type="GO" id="GO:0016887">
    <property type="term" value="F:ATP hydrolysis activity"/>
    <property type="evidence" value="ECO:0007669"/>
    <property type="project" value="InterPro"/>
</dbReference>
<dbReference type="Pfam" id="PF00005">
    <property type="entry name" value="ABC_tran"/>
    <property type="match status" value="2"/>
</dbReference>
<keyword evidence="15" id="KW-1185">Reference proteome</keyword>
<evidence type="ECO:0000256" key="11">
    <source>
        <dbReference type="ARBA" id="ARBA00022917"/>
    </source>
</evidence>
<reference evidence="14 15" key="1">
    <citation type="submission" date="2016-10" db="EMBL/GenBank/DDBJ databases">
        <authorList>
            <person name="de Groot N.N."/>
        </authorList>
    </citation>
    <scope>NUCLEOTIDE SEQUENCE [LARGE SCALE GENOMIC DNA]</scope>
    <source>
        <strain evidence="14 15">DSM 18346</strain>
    </source>
</reference>
<keyword evidence="11" id="KW-0648">Protein biosynthesis</keyword>
<dbReference type="InterPro" id="IPR051309">
    <property type="entry name" value="ABCF_ATPase"/>
</dbReference>
<proteinExistence type="inferred from homology"/>
<dbReference type="InterPro" id="IPR032781">
    <property type="entry name" value="ABC_tran_Xtn"/>
</dbReference>
<dbReference type="Pfam" id="PF16326">
    <property type="entry name" value="ABC_tran_CTD"/>
    <property type="match status" value="1"/>
</dbReference>
<evidence type="ECO:0000256" key="10">
    <source>
        <dbReference type="ARBA" id="ARBA00022884"/>
    </source>
</evidence>
<dbReference type="InterPro" id="IPR003593">
    <property type="entry name" value="AAA+_ATPase"/>
</dbReference>
<dbReference type="Gene3D" id="1.10.287.380">
    <property type="entry name" value="Valyl-tRNA synthetase, C-terminal domain"/>
    <property type="match status" value="1"/>
</dbReference>
<feature type="domain" description="ABC transporter" evidence="13">
    <location>
        <begin position="4"/>
        <end position="249"/>
    </location>
</feature>
<evidence type="ECO:0000313" key="14">
    <source>
        <dbReference type="EMBL" id="SDK73881.1"/>
    </source>
</evidence>
<evidence type="ECO:0000256" key="7">
    <source>
        <dbReference type="ARBA" id="ARBA00022801"/>
    </source>
</evidence>
<dbReference type="FunFam" id="3.40.50.300:FF:000011">
    <property type="entry name" value="Putative ABC transporter ATP-binding component"/>
    <property type="match status" value="1"/>
</dbReference>
<protein>
    <submittedName>
        <fullName evidence="14">ATP-binding cassette, subfamily F, uup</fullName>
    </submittedName>
</protein>
<evidence type="ECO:0000256" key="1">
    <source>
        <dbReference type="ARBA" id="ARBA00005868"/>
    </source>
</evidence>
<dbReference type="GO" id="GO:0019843">
    <property type="term" value="F:rRNA binding"/>
    <property type="evidence" value="ECO:0007669"/>
    <property type="project" value="UniProtKB-KW"/>
</dbReference>
<evidence type="ECO:0000256" key="5">
    <source>
        <dbReference type="ARBA" id="ARBA00022737"/>
    </source>
</evidence>